<organism evidence="1">
    <name type="scientific">Drosophila melanogaster</name>
    <name type="common">Fruit fly</name>
    <dbReference type="NCBI Taxonomy" id="7227"/>
    <lineage>
        <taxon>Eukaryota</taxon>
        <taxon>Metazoa</taxon>
        <taxon>Ecdysozoa</taxon>
        <taxon>Arthropoda</taxon>
        <taxon>Hexapoda</taxon>
        <taxon>Insecta</taxon>
        <taxon>Pterygota</taxon>
        <taxon>Neoptera</taxon>
        <taxon>Endopterygota</taxon>
        <taxon>Diptera</taxon>
        <taxon>Brachycera</taxon>
        <taxon>Muscomorpha</taxon>
        <taxon>Ephydroidea</taxon>
        <taxon>Drosophilidae</taxon>
        <taxon>Drosophila</taxon>
        <taxon>Sophophora</taxon>
    </lineage>
</organism>
<sequence length="71" mass="7890">MPLISNGIPHPLLLEYIYAQQSRSIVVVLPAAQLEEISIRMVHPVGGRELHCPLPFGLLDLPLLDVQLHFA</sequence>
<proteinExistence type="evidence at transcript level"/>
<reference evidence="1" key="1">
    <citation type="submission" date="2002-04" db="EMBL/GenBank/DDBJ databases">
        <authorList>
            <person name="Stapleton M."/>
            <person name="Brokstein P."/>
            <person name="Hong L."/>
            <person name="Agbayani A."/>
            <person name="Carlson J."/>
            <person name="Champe M."/>
            <person name="Chavez C."/>
            <person name="Dorsett V."/>
            <person name="Dresnek D."/>
            <person name="Farfan D."/>
            <person name="Frise E."/>
            <person name="George R."/>
            <person name="Gonzalez M."/>
            <person name="Guarin H."/>
            <person name="Kronmiller B."/>
            <person name="Li P."/>
            <person name="Liao G."/>
            <person name="Miranda A."/>
            <person name="Mungall C.J."/>
            <person name="Nunoo J."/>
            <person name="Pacleb J."/>
            <person name="Paragas V."/>
            <person name="Park S."/>
            <person name="Patel S."/>
            <person name="Phouanenavong S."/>
            <person name="Wan K."/>
            <person name="Yu C."/>
            <person name="Lewis S.E."/>
            <person name="Rubin G.M."/>
            <person name="Celniker S."/>
        </authorList>
    </citation>
    <scope>NUCLEOTIDE SEQUENCE</scope>
    <source>
        <strain evidence="1">Berkeley</strain>
    </source>
</reference>
<protein>
    <submittedName>
        <fullName evidence="1">HL03538p</fullName>
    </submittedName>
</protein>
<dbReference type="AlphaFoldDB" id="Q8SX91"/>
<dbReference type="EMBL" id="AY094774">
    <property type="protein sequence ID" value="AAM11127.1"/>
    <property type="molecule type" value="mRNA"/>
</dbReference>
<evidence type="ECO:0000313" key="1">
    <source>
        <dbReference type="EMBL" id="AAM11127.1"/>
    </source>
</evidence>
<name>Q8SX91_DROME</name>
<accession>Q8SX91</accession>